<dbReference type="InterPro" id="IPR036249">
    <property type="entry name" value="Thioredoxin-like_sf"/>
</dbReference>
<name>A0A520MRI7_9GAMM</name>
<accession>A0A520MRI7</accession>
<evidence type="ECO:0000259" key="1">
    <source>
        <dbReference type="Pfam" id="PF01323"/>
    </source>
</evidence>
<comment type="caution">
    <text evidence="2">The sequence shown here is derived from an EMBL/GenBank/DDBJ whole genome shotgun (WGS) entry which is preliminary data.</text>
</comment>
<dbReference type="SUPFAM" id="SSF52833">
    <property type="entry name" value="Thioredoxin-like"/>
    <property type="match status" value="1"/>
</dbReference>
<sequence>MKIDFYFSYRSPYSYLILPRVLDLKNNYKIDINFKLVYPLAIREPEFFKGKNFLTYFFYKIRDMRSVAKQLDMPFFTPRPDPIKQSYLTGKIADEQPYIFDLCHIGQQAAQEGLGIEIAYELSSLIFGTKGGWNEESTLDKAFAKVGLNYSSLKSKTKINENELIEQIKKNQEDQKIAGHHGVPLLVYKNQTFFGQDNFDACKALLLSDGLSKV</sequence>
<dbReference type="Proteomes" id="UP000320146">
    <property type="component" value="Unassembled WGS sequence"/>
</dbReference>
<proteinExistence type="predicted"/>
<organism evidence="2 3">
    <name type="scientific">SAR86 cluster bacterium</name>
    <dbReference type="NCBI Taxonomy" id="2030880"/>
    <lineage>
        <taxon>Bacteria</taxon>
        <taxon>Pseudomonadati</taxon>
        <taxon>Pseudomonadota</taxon>
        <taxon>Gammaproteobacteria</taxon>
        <taxon>SAR86 cluster</taxon>
    </lineage>
</organism>
<dbReference type="Pfam" id="PF01323">
    <property type="entry name" value="DSBA"/>
    <property type="match status" value="1"/>
</dbReference>
<dbReference type="GO" id="GO:0016491">
    <property type="term" value="F:oxidoreductase activity"/>
    <property type="evidence" value="ECO:0007669"/>
    <property type="project" value="InterPro"/>
</dbReference>
<dbReference type="Gene3D" id="3.40.30.10">
    <property type="entry name" value="Glutaredoxin"/>
    <property type="match status" value="1"/>
</dbReference>
<dbReference type="EMBL" id="SHBL01000023">
    <property type="protein sequence ID" value="RZO23837.1"/>
    <property type="molecule type" value="Genomic_DNA"/>
</dbReference>
<dbReference type="InterPro" id="IPR001853">
    <property type="entry name" value="DSBA-like_thioredoxin_dom"/>
</dbReference>
<evidence type="ECO:0000313" key="3">
    <source>
        <dbReference type="Proteomes" id="UP000320146"/>
    </source>
</evidence>
<gene>
    <name evidence="2" type="ORF">EVA99_03100</name>
</gene>
<reference evidence="2 3" key="1">
    <citation type="submission" date="2019-02" db="EMBL/GenBank/DDBJ databases">
        <title>Prokaryotic population dynamics and viral predation in marine succession experiment using metagenomics: the confinement effect.</title>
        <authorList>
            <person name="Haro-Moreno J.M."/>
            <person name="Rodriguez-Valera F."/>
            <person name="Lopez-Perez M."/>
        </authorList>
    </citation>
    <scope>NUCLEOTIDE SEQUENCE [LARGE SCALE GENOMIC DNA]</scope>
    <source>
        <strain evidence="2">MED-G166</strain>
    </source>
</reference>
<protein>
    <recommendedName>
        <fullName evidence="1">DSBA-like thioredoxin domain-containing protein</fullName>
    </recommendedName>
</protein>
<feature type="domain" description="DSBA-like thioredoxin" evidence="1">
    <location>
        <begin position="3"/>
        <end position="204"/>
    </location>
</feature>
<evidence type="ECO:0000313" key="2">
    <source>
        <dbReference type="EMBL" id="RZO23837.1"/>
    </source>
</evidence>
<dbReference type="AlphaFoldDB" id="A0A520MRI7"/>